<dbReference type="OrthoDB" id="1909293at2759"/>
<dbReference type="AlphaFoldDB" id="A0A8T2QE64"/>
<evidence type="ECO:0000313" key="6">
    <source>
        <dbReference type="Proteomes" id="UP000825935"/>
    </source>
</evidence>
<dbReference type="PANTHER" id="PTHR31458">
    <property type="entry name" value="POLYGALACTURONASE 1 BETA-LIKE PROTEIN 2"/>
    <property type="match status" value="1"/>
</dbReference>
<sequence>MGVAETTLLIAVSLTSMVILGATFLMNVRAITMELPPVISSCLSPMNISSSLRWKEEMSYGEPLHNVSAFCQEGGLICDQDIETPPVILYRFSRYRMNSIHPAASMHDKRLFFNESELSVGNTMELPDQEPHIPTRAFLPPTLEPLLFNSSGSRLSHVLHVFGFEPYSHLAQSMNDTLELCNHSSMEGETRTCVATFEDMLAFAMSLTGSYNFSILAGDVLQPQGIVKVLDLQEMTNEGQSASIACHNAMFPFQVFYCHYIRGTKVFNVTLEIETTNEIIMAIASCHPRVRIPLEEFHVPKIQNELLCHWNFGDNIVWVPQQSILTQSSHTDSFLISQTTS</sequence>
<comment type="caution">
    <text evidence="5">The sequence shown here is derived from an EMBL/GenBank/DDBJ whole genome shotgun (WGS) entry which is preliminary data.</text>
</comment>
<dbReference type="PROSITE" id="PS51277">
    <property type="entry name" value="BURP"/>
    <property type="match status" value="1"/>
</dbReference>
<keyword evidence="3" id="KW-1133">Transmembrane helix</keyword>
<evidence type="ECO:0000256" key="2">
    <source>
        <dbReference type="ARBA" id="ARBA00023180"/>
    </source>
</evidence>
<dbReference type="EMBL" id="CM035440">
    <property type="protein sequence ID" value="KAH7281996.1"/>
    <property type="molecule type" value="Genomic_DNA"/>
</dbReference>
<feature type="transmembrane region" description="Helical" evidence="3">
    <location>
        <begin position="6"/>
        <end position="26"/>
    </location>
</feature>
<reference evidence="5" key="1">
    <citation type="submission" date="2021-08" db="EMBL/GenBank/DDBJ databases">
        <title>WGS assembly of Ceratopteris richardii.</title>
        <authorList>
            <person name="Marchant D.B."/>
            <person name="Chen G."/>
            <person name="Jenkins J."/>
            <person name="Shu S."/>
            <person name="Leebens-Mack J."/>
            <person name="Grimwood J."/>
            <person name="Schmutz J."/>
            <person name="Soltis P."/>
            <person name="Soltis D."/>
            <person name="Chen Z.-H."/>
        </authorList>
    </citation>
    <scope>NUCLEOTIDE SEQUENCE</scope>
    <source>
        <strain evidence="5">Whitten #5841</strain>
        <tissue evidence="5">Leaf</tissue>
    </source>
</reference>
<name>A0A8T2QE64_CERRI</name>
<dbReference type="InterPro" id="IPR051897">
    <property type="entry name" value="PG-associated_BURP"/>
</dbReference>
<dbReference type="Pfam" id="PF03181">
    <property type="entry name" value="BURP"/>
    <property type="match status" value="1"/>
</dbReference>
<organism evidence="5 6">
    <name type="scientific">Ceratopteris richardii</name>
    <name type="common">Triangle waterfern</name>
    <dbReference type="NCBI Taxonomy" id="49495"/>
    <lineage>
        <taxon>Eukaryota</taxon>
        <taxon>Viridiplantae</taxon>
        <taxon>Streptophyta</taxon>
        <taxon>Embryophyta</taxon>
        <taxon>Tracheophyta</taxon>
        <taxon>Polypodiopsida</taxon>
        <taxon>Polypodiidae</taxon>
        <taxon>Polypodiales</taxon>
        <taxon>Pteridineae</taxon>
        <taxon>Pteridaceae</taxon>
        <taxon>Parkerioideae</taxon>
        <taxon>Ceratopteris</taxon>
    </lineage>
</organism>
<keyword evidence="2" id="KW-0325">Glycoprotein</keyword>
<gene>
    <name evidence="5" type="ORF">KP509_35G007100</name>
</gene>
<protein>
    <recommendedName>
        <fullName evidence="4">BURP domain-containing protein</fullName>
    </recommendedName>
</protein>
<keyword evidence="6" id="KW-1185">Reference proteome</keyword>
<feature type="domain" description="BURP" evidence="4">
    <location>
        <begin position="112"/>
        <end position="321"/>
    </location>
</feature>
<keyword evidence="3" id="KW-0472">Membrane</keyword>
<dbReference type="Proteomes" id="UP000825935">
    <property type="component" value="Chromosome 35"/>
</dbReference>
<proteinExistence type="predicted"/>
<accession>A0A8T2QE64</accession>
<evidence type="ECO:0000313" key="5">
    <source>
        <dbReference type="EMBL" id="KAH7281996.1"/>
    </source>
</evidence>
<dbReference type="OMA" id="RYEPETH"/>
<dbReference type="InterPro" id="IPR004873">
    <property type="entry name" value="BURP_dom"/>
</dbReference>
<dbReference type="PANTHER" id="PTHR31458:SF2">
    <property type="entry name" value="POLYGALACTURONASE 1 BETA-LIKE PROTEIN 2"/>
    <property type="match status" value="1"/>
</dbReference>
<keyword evidence="3" id="KW-0812">Transmembrane</keyword>
<keyword evidence="1" id="KW-0732">Signal</keyword>
<evidence type="ECO:0000259" key="4">
    <source>
        <dbReference type="PROSITE" id="PS51277"/>
    </source>
</evidence>
<evidence type="ECO:0000256" key="3">
    <source>
        <dbReference type="SAM" id="Phobius"/>
    </source>
</evidence>
<dbReference type="SMART" id="SM01045">
    <property type="entry name" value="BURP"/>
    <property type="match status" value="1"/>
</dbReference>
<evidence type="ECO:0000256" key="1">
    <source>
        <dbReference type="ARBA" id="ARBA00022729"/>
    </source>
</evidence>